<dbReference type="PIRSF" id="PIRSF012535">
    <property type="entry name" value="UCP012535"/>
    <property type="match status" value="1"/>
</dbReference>
<keyword evidence="6" id="KW-1185">Reference proteome</keyword>
<comment type="function">
    <text evidence="2">Involved in bacillithiol (BSH) biosynthesis. May catalyze the last step of the pathway, the addition of cysteine to glucosamine malate (GlcN-Mal) to generate BSH.</text>
</comment>
<evidence type="ECO:0000256" key="1">
    <source>
        <dbReference type="ARBA" id="ARBA00022598"/>
    </source>
</evidence>
<evidence type="ECO:0000259" key="4">
    <source>
        <dbReference type="Pfam" id="PF24850"/>
    </source>
</evidence>
<dbReference type="Pfam" id="PF24850">
    <property type="entry name" value="CC_BshC"/>
    <property type="match status" value="1"/>
</dbReference>
<protein>
    <recommendedName>
        <fullName evidence="2">Putative cysteine ligase BshC</fullName>
        <ecNumber evidence="2">6.-.-.-</ecNumber>
    </recommendedName>
</protein>
<feature type="domain" description="Bacillithiol biosynthesis BshC C-terminal coiled-coil" evidence="4">
    <location>
        <begin position="389"/>
        <end position="548"/>
    </location>
</feature>
<dbReference type="InterPro" id="IPR011199">
    <property type="entry name" value="Bacillithiol_biosynth_BshC"/>
</dbReference>
<evidence type="ECO:0000256" key="2">
    <source>
        <dbReference type="HAMAP-Rule" id="MF_01867"/>
    </source>
</evidence>
<organism evidence="5 6">
    <name type="scientific">Psychrobacillus soli</name>
    <dbReference type="NCBI Taxonomy" id="1543965"/>
    <lineage>
        <taxon>Bacteria</taxon>
        <taxon>Bacillati</taxon>
        <taxon>Bacillota</taxon>
        <taxon>Bacilli</taxon>
        <taxon>Bacillales</taxon>
        <taxon>Bacillaceae</taxon>
        <taxon>Psychrobacillus</taxon>
    </lineage>
</organism>
<keyword evidence="1 2" id="KW-0436">Ligase</keyword>
<evidence type="ECO:0000259" key="3">
    <source>
        <dbReference type="Pfam" id="PF10079"/>
    </source>
</evidence>
<gene>
    <name evidence="2 5" type="primary">bshC</name>
    <name evidence="5" type="ORF">FG383_17040</name>
</gene>
<comment type="similarity">
    <text evidence="2">Belongs to the BshC family.</text>
</comment>
<feature type="domain" description="Bacillithiol biosynthesis BshC N-terminal Rossmann-like" evidence="3">
    <location>
        <begin position="24"/>
        <end position="387"/>
    </location>
</feature>
<evidence type="ECO:0000313" key="6">
    <source>
        <dbReference type="Proteomes" id="UP000318937"/>
    </source>
</evidence>
<name>A0A544SSI3_9BACI</name>
<dbReference type="EC" id="6.-.-.-" evidence="2"/>
<evidence type="ECO:0000313" key="5">
    <source>
        <dbReference type="EMBL" id="TQR08176.1"/>
    </source>
</evidence>
<dbReference type="GO" id="GO:0016874">
    <property type="term" value="F:ligase activity"/>
    <property type="evidence" value="ECO:0007669"/>
    <property type="project" value="UniProtKB-UniRule"/>
</dbReference>
<reference evidence="5 6" key="1">
    <citation type="submission" date="2019-05" db="EMBL/GenBank/DDBJ databases">
        <title>Psychrobacillus vulpis sp. nov., a new species isolated from feces of a red fox that inhabits in The Tablas de Daimiel Natural Park, Albacete, Spain.</title>
        <authorList>
            <person name="Rodriguez M."/>
            <person name="Reina J.C."/>
            <person name="Bejar V."/>
            <person name="Llamas I."/>
        </authorList>
    </citation>
    <scope>NUCLEOTIDE SEQUENCE [LARGE SCALE GENOMIC DNA]</scope>
    <source>
        <strain evidence="5 6">NHI-2</strain>
    </source>
</reference>
<dbReference type="InterPro" id="IPR055399">
    <property type="entry name" value="CC_BshC"/>
</dbReference>
<dbReference type="AlphaFoldDB" id="A0A544SSI3"/>
<comment type="caution">
    <text evidence="5">The sequence shown here is derived from an EMBL/GenBank/DDBJ whole genome shotgun (WGS) entry which is preliminary data.</text>
</comment>
<dbReference type="Proteomes" id="UP000318937">
    <property type="component" value="Unassembled WGS sequence"/>
</dbReference>
<dbReference type="NCBIfam" id="TIGR03998">
    <property type="entry name" value="thiol_BshC"/>
    <property type="match status" value="1"/>
</dbReference>
<dbReference type="EMBL" id="VDGG01000047">
    <property type="protein sequence ID" value="TQR08176.1"/>
    <property type="molecule type" value="Genomic_DNA"/>
</dbReference>
<dbReference type="InterPro" id="IPR055398">
    <property type="entry name" value="Rossmann-like_BshC"/>
</dbReference>
<accession>A0A544SSI3</accession>
<proteinExistence type="inferred from homology"/>
<sequence>MKLIIRGGKIVRLEQHTQPFAPLFYKKYLEDTSSLSSFFHYEWNQKALNKRLQETDFSKTKRTELVNVLTNYMSKFGLSETSNKHLEELKDNGVVVIGGQQAGILTGPMYSIHKAISVIALAKQQREQLGVPVIPVFWIAGEDHDIDEINHVYIERSRKLQKLVYPEKSKIKKIASDSIFDKQIMDNYLTEIFQSLPETLYTKELFTKVMNHLENNFTYTDFFAALMNDFFQEEGLLLIDAAYEPFRKLESEYFQLFVENASDLAEVVFEKEREFEKAGFGTPIQTKESAAHLFYVEAGERFLLERKDGMFIHEAKGLSFTKDELMSIAEKHPEKLSNNVVTRPIMQEMVFPVLSFIGGPGEIAYWGTLKTAFELFRMKMPVIMPRLSVTVVNTKTQTLLEKFSFTIEDVWNGIVEDTKLQYINKHRNERIPQLIETMKQDLAANYAKLEELLIDDNLLLSPLVQKNLRYHESQLTFIEHAIDDTFLGKLDASIHRYDRILMELTPNGGLQERIYSPLQLLNEVGTDFIKELLEIPYEFNGNHHVVYI</sequence>
<dbReference type="Pfam" id="PF10079">
    <property type="entry name" value="Rossmann-like_BshC"/>
    <property type="match status" value="1"/>
</dbReference>
<dbReference type="HAMAP" id="MF_01867">
    <property type="entry name" value="BshC"/>
    <property type="match status" value="1"/>
</dbReference>
<dbReference type="OrthoDB" id="9765151at2"/>